<reference evidence="2 3" key="1">
    <citation type="submission" date="2022-10" db="EMBL/GenBank/DDBJ databases">
        <title>Luteolibacter arcticus strain CCTCC AB 2014275, whole genome shotgun sequencing project.</title>
        <authorList>
            <person name="Zhao G."/>
            <person name="Shen L."/>
        </authorList>
    </citation>
    <scope>NUCLEOTIDE SEQUENCE [LARGE SCALE GENOMIC DNA]</scope>
    <source>
        <strain evidence="2 3">CCTCC AB 2014275</strain>
    </source>
</reference>
<dbReference type="RefSeq" id="WP_264489135.1">
    <property type="nucleotide sequence ID" value="NZ_JAPDDT010000011.1"/>
</dbReference>
<name>A0ABT3GNE0_9BACT</name>
<evidence type="ECO:0008006" key="4">
    <source>
        <dbReference type="Google" id="ProtNLM"/>
    </source>
</evidence>
<proteinExistence type="predicted"/>
<comment type="caution">
    <text evidence="2">The sequence shown here is derived from an EMBL/GenBank/DDBJ whole genome shotgun (WGS) entry which is preliminary data.</text>
</comment>
<evidence type="ECO:0000313" key="3">
    <source>
        <dbReference type="Proteomes" id="UP001320876"/>
    </source>
</evidence>
<keyword evidence="3" id="KW-1185">Reference proteome</keyword>
<organism evidence="2 3">
    <name type="scientific">Luteolibacter arcticus</name>
    <dbReference type="NCBI Taxonomy" id="1581411"/>
    <lineage>
        <taxon>Bacteria</taxon>
        <taxon>Pseudomonadati</taxon>
        <taxon>Verrucomicrobiota</taxon>
        <taxon>Verrucomicrobiia</taxon>
        <taxon>Verrucomicrobiales</taxon>
        <taxon>Verrucomicrobiaceae</taxon>
        <taxon>Luteolibacter</taxon>
    </lineage>
</organism>
<accession>A0ABT3GNE0</accession>
<dbReference type="Proteomes" id="UP001320876">
    <property type="component" value="Unassembled WGS sequence"/>
</dbReference>
<feature type="compositionally biased region" description="Low complexity" evidence="1">
    <location>
        <begin position="142"/>
        <end position="151"/>
    </location>
</feature>
<evidence type="ECO:0000256" key="1">
    <source>
        <dbReference type="SAM" id="MobiDB-lite"/>
    </source>
</evidence>
<protein>
    <recommendedName>
        <fullName evidence="4">DUF5666 domain-containing protein</fullName>
    </recommendedName>
</protein>
<dbReference type="EMBL" id="JAPDDT010000011">
    <property type="protein sequence ID" value="MCW1925027.1"/>
    <property type="molecule type" value="Genomic_DNA"/>
</dbReference>
<evidence type="ECO:0000313" key="2">
    <source>
        <dbReference type="EMBL" id="MCW1925027.1"/>
    </source>
</evidence>
<feature type="region of interest" description="Disordered" evidence="1">
    <location>
        <begin position="130"/>
        <end position="151"/>
    </location>
</feature>
<sequence>MVTFTDDAGLAFIADDTGGVYVDSTPPGLKQGDAVAVRGVTAPGRSVTIIDGPENAAPEMKVIGCGLLPEPLVIPPGKVADLAFNGQWTALTGRVLRVSHAGGRAVVELDAAGQRVRGGCIAAGAISRRASPRGSRSGGSGIRSAAARSAC</sequence>
<gene>
    <name evidence="2" type="ORF">OKA05_20870</name>
</gene>